<keyword evidence="2" id="KW-0342">GTP-binding</keyword>
<dbReference type="GO" id="GO:0005525">
    <property type="term" value="F:GTP binding"/>
    <property type="evidence" value="ECO:0007669"/>
    <property type="project" value="UniProtKB-KW"/>
</dbReference>
<accession>A0A4Y9ZBG2</accession>
<proteinExistence type="predicted"/>
<sequence length="779" mass="86436">MGVVEKIKEIEEEMARTQKNKATEYHLGLLKAKLARYRAQLLEPAAKSGGGGTGFDVQKSGDARVALIGFPSVGKSTLLSKVTHTASESAAYEFTTLTAIPGVIEYKGARIQLLDLPGIVEGASQGRGRGRQVVSTAKTADVIVIMLDATKSEEQRRLLEAELDAVGIRLNKRKPDVVFKRKTTGGITFTATVKLTRTDERTIRTILQSYKLHNCDVMIREDITTDEFIDVLIGTRKYIPCLFADVYNKIDAISLEQMDKLAREDHTIVISCEMDLNLDYLIDRMWEELDLVKVYTKKRGAHPDLEDPICMRKGATIEVRPEVCVFHRRALMWRRNRRTFAMVSTDRLPLISVLHWSGQIIEVLTPRTEGWTEPFGSRRGRGLQAPWLLLQFPSFSLDMSGLHTQPHTPGIELIFLGTGTSSSLPHVDCLTAPPDAKQCRTCLSTLTPEGKKNIRRNTSAVLCIDGKDGRKRTIVIDVGKNFQAAAVEWFPKYGLRRIDAVLITHAHADAMNGLDDLRGWTLGGAVQPWIDVYVSQATFTEVQRSFPYMVAKEYASGGGDVPDVKWHIIDDKAIHHGRIFSRAPPPDFTPTPTATLPPTPASSSGASSPAHSTSPEHIPSLLPKIYPYICFGFKIMDSVVYLSDVSHIPDDSWALLEQSFADSDSTAPSRYPVFVLDCLRLHPHTSHLGIKQSVNIARRLGAHRTYLTGFGHEVSHDEYVTIAEVVGGKKIEDLATLTDVEQRGIALLDEGNEVWLRPAHDGLRISISGGDQIEDNTYD</sequence>
<dbReference type="InterPro" id="IPR006073">
    <property type="entry name" value="GTP-bd"/>
</dbReference>
<reference evidence="5 6" key="1">
    <citation type="submission" date="2019-02" db="EMBL/GenBank/DDBJ databases">
        <title>Genome sequencing of the rare red list fungi Dentipellis fragilis.</title>
        <authorList>
            <person name="Buettner E."/>
            <person name="Kellner H."/>
        </authorList>
    </citation>
    <scope>NUCLEOTIDE SEQUENCE [LARGE SCALE GENOMIC DNA]</scope>
    <source>
        <strain evidence="5 6">DSM 105465</strain>
    </source>
</reference>
<dbReference type="Pfam" id="PF16897">
    <property type="entry name" value="MMR_HSR1_Xtn"/>
    <property type="match status" value="1"/>
</dbReference>
<dbReference type="Gene3D" id="3.60.15.10">
    <property type="entry name" value="Ribonuclease Z/Hydroxyacylglutathione hydrolase-like"/>
    <property type="match status" value="1"/>
</dbReference>
<feature type="compositionally biased region" description="Pro residues" evidence="3">
    <location>
        <begin position="583"/>
        <end position="600"/>
    </location>
</feature>
<dbReference type="InterPro" id="IPR036866">
    <property type="entry name" value="RibonucZ/Hydroxyglut_hydro"/>
</dbReference>
<dbReference type="PANTHER" id="PTHR43127">
    <property type="entry name" value="DEVELOPMENTALLY-REGULATED GTP-BINDING PROTEIN 2"/>
    <property type="match status" value="1"/>
</dbReference>
<dbReference type="OrthoDB" id="341300at2759"/>
<dbReference type="EMBL" id="SEOQ01000065">
    <property type="protein sequence ID" value="TFY71138.1"/>
    <property type="molecule type" value="Genomic_DNA"/>
</dbReference>
<dbReference type="Pfam" id="PF01926">
    <property type="entry name" value="MMR_HSR1"/>
    <property type="match status" value="1"/>
</dbReference>
<dbReference type="PROSITE" id="PS51710">
    <property type="entry name" value="G_OBG"/>
    <property type="match status" value="1"/>
</dbReference>
<dbReference type="PROSITE" id="PS00905">
    <property type="entry name" value="GTP1_OBG"/>
    <property type="match status" value="1"/>
</dbReference>
<gene>
    <name evidence="5" type="ORF">EVG20_g1870</name>
</gene>
<dbReference type="FunFam" id="3.40.50.300:FF:000740">
    <property type="entry name" value="Putative GTP-binding protein 1"/>
    <property type="match status" value="1"/>
</dbReference>
<organism evidence="5 6">
    <name type="scientific">Dentipellis fragilis</name>
    <dbReference type="NCBI Taxonomy" id="205917"/>
    <lineage>
        <taxon>Eukaryota</taxon>
        <taxon>Fungi</taxon>
        <taxon>Dikarya</taxon>
        <taxon>Basidiomycota</taxon>
        <taxon>Agaricomycotina</taxon>
        <taxon>Agaricomycetes</taxon>
        <taxon>Russulales</taxon>
        <taxon>Hericiaceae</taxon>
        <taxon>Dentipellis</taxon>
    </lineage>
</organism>
<name>A0A4Y9ZBG2_9AGAM</name>
<dbReference type="Gene3D" id="3.10.20.30">
    <property type="match status" value="1"/>
</dbReference>
<dbReference type="InterPro" id="IPR001279">
    <property type="entry name" value="Metallo-B-lactamas"/>
</dbReference>
<dbReference type="GO" id="GO:0003924">
    <property type="term" value="F:GTPase activity"/>
    <property type="evidence" value="ECO:0007669"/>
    <property type="project" value="InterPro"/>
</dbReference>
<evidence type="ECO:0000259" key="4">
    <source>
        <dbReference type="PROSITE" id="PS51710"/>
    </source>
</evidence>
<dbReference type="InterPro" id="IPR031167">
    <property type="entry name" value="G_OBG"/>
</dbReference>
<dbReference type="PRINTS" id="PR00326">
    <property type="entry name" value="GTP1OBG"/>
</dbReference>
<dbReference type="STRING" id="205917.A0A4Y9ZBG2"/>
<dbReference type="Proteomes" id="UP000298327">
    <property type="component" value="Unassembled WGS sequence"/>
</dbReference>
<dbReference type="InterPro" id="IPR027417">
    <property type="entry name" value="P-loop_NTPase"/>
</dbReference>
<evidence type="ECO:0000256" key="3">
    <source>
        <dbReference type="SAM" id="MobiDB-lite"/>
    </source>
</evidence>
<evidence type="ECO:0000313" key="5">
    <source>
        <dbReference type="EMBL" id="TFY71138.1"/>
    </source>
</evidence>
<keyword evidence="1" id="KW-0547">Nucleotide-binding</keyword>
<dbReference type="AlphaFoldDB" id="A0A4Y9ZBG2"/>
<dbReference type="CDD" id="cd01896">
    <property type="entry name" value="DRG"/>
    <property type="match status" value="1"/>
</dbReference>
<evidence type="ECO:0000256" key="1">
    <source>
        <dbReference type="ARBA" id="ARBA00022741"/>
    </source>
</evidence>
<dbReference type="InterPro" id="IPR031662">
    <property type="entry name" value="GTP-binding_2"/>
</dbReference>
<dbReference type="Gene3D" id="6.10.140.1070">
    <property type="match status" value="2"/>
</dbReference>
<protein>
    <recommendedName>
        <fullName evidence="4">OBG-type G domain-containing protein</fullName>
    </recommendedName>
</protein>
<feature type="domain" description="OBG-type G" evidence="4">
    <location>
        <begin position="63"/>
        <end position="290"/>
    </location>
</feature>
<dbReference type="NCBIfam" id="TIGR00231">
    <property type="entry name" value="small_GTP"/>
    <property type="match status" value="1"/>
</dbReference>
<evidence type="ECO:0000256" key="2">
    <source>
        <dbReference type="ARBA" id="ARBA00023134"/>
    </source>
</evidence>
<dbReference type="SUPFAM" id="SSF52540">
    <property type="entry name" value="P-loop containing nucleoside triphosphate hydrolases"/>
    <property type="match status" value="1"/>
</dbReference>
<dbReference type="SUPFAM" id="SSF56281">
    <property type="entry name" value="Metallo-hydrolase/oxidoreductase"/>
    <property type="match status" value="1"/>
</dbReference>
<dbReference type="CDD" id="cd16279">
    <property type="entry name" value="metallo-hydrolase-like_MBL-fold"/>
    <property type="match status" value="1"/>
</dbReference>
<comment type="caution">
    <text evidence="5">The sequence shown here is derived from an EMBL/GenBank/DDBJ whole genome shotgun (WGS) entry which is preliminary data.</text>
</comment>
<dbReference type="InterPro" id="IPR005225">
    <property type="entry name" value="Small_GTP-bd"/>
</dbReference>
<dbReference type="InterPro" id="IPR006074">
    <property type="entry name" value="GTP1-OBG_CS"/>
</dbReference>
<feature type="region of interest" description="Disordered" evidence="3">
    <location>
        <begin position="581"/>
        <end position="616"/>
    </location>
</feature>
<dbReference type="Pfam" id="PF12706">
    <property type="entry name" value="Lactamase_B_2"/>
    <property type="match status" value="1"/>
</dbReference>
<dbReference type="InterPro" id="IPR045001">
    <property type="entry name" value="DRG"/>
</dbReference>
<evidence type="ECO:0000313" key="6">
    <source>
        <dbReference type="Proteomes" id="UP000298327"/>
    </source>
</evidence>
<feature type="compositionally biased region" description="Low complexity" evidence="3">
    <location>
        <begin position="601"/>
        <end position="615"/>
    </location>
</feature>
<keyword evidence="6" id="KW-1185">Reference proteome</keyword>
<dbReference type="InterPro" id="IPR012675">
    <property type="entry name" value="Beta-grasp_dom_sf"/>
</dbReference>